<name>A0A3G2L5C6_9FLAO</name>
<dbReference type="AlphaFoldDB" id="A0A3G2L5C6"/>
<evidence type="ECO:0000313" key="3">
    <source>
        <dbReference type="Proteomes" id="UP000276309"/>
    </source>
</evidence>
<sequence length="184" mass="21427">MNLEKDSFVKYFSVNRNEYHDPKLEQESGLVTLVNKGFDKMNLIGNLFIVVIVPIIITIVITNKQLPKSTNSYLIGIATVWFIVTFYKRVQKIVANNNVIIDLEKRLVIIEPQDYFRKNIMKTKKRNISFNSIRSIKTKSRNYDKFNSGFRLVLNYGNEEVTLVDIWTKKLGTELSQFVQKLVA</sequence>
<keyword evidence="1" id="KW-0472">Membrane</keyword>
<dbReference type="RefSeq" id="WP_121848454.1">
    <property type="nucleotide sequence ID" value="NZ_CP032050.1"/>
</dbReference>
<dbReference type="KEGG" id="emar:D1013_08730"/>
<keyword evidence="1" id="KW-0812">Transmembrane</keyword>
<reference evidence="2 3" key="1">
    <citation type="submission" date="2018-08" db="EMBL/GenBank/DDBJ databases">
        <title>The reduced genetic potential of extracellular carbohydrate catabolism in Euzebyella marina RN62, a Flavobacteriia bacterium isolated from the hadal water.</title>
        <authorList>
            <person name="Xue C."/>
        </authorList>
    </citation>
    <scope>NUCLEOTIDE SEQUENCE [LARGE SCALE GENOMIC DNA]</scope>
    <source>
        <strain evidence="2 3">RN62</strain>
    </source>
</reference>
<protein>
    <submittedName>
        <fullName evidence="2">Uncharacterized protein</fullName>
    </submittedName>
</protein>
<feature type="transmembrane region" description="Helical" evidence="1">
    <location>
        <begin position="43"/>
        <end position="61"/>
    </location>
</feature>
<keyword evidence="3" id="KW-1185">Reference proteome</keyword>
<dbReference type="Proteomes" id="UP000276309">
    <property type="component" value="Chromosome"/>
</dbReference>
<organism evidence="2 3">
    <name type="scientific">Euzebyella marina</name>
    <dbReference type="NCBI Taxonomy" id="1761453"/>
    <lineage>
        <taxon>Bacteria</taxon>
        <taxon>Pseudomonadati</taxon>
        <taxon>Bacteroidota</taxon>
        <taxon>Flavobacteriia</taxon>
        <taxon>Flavobacteriales</taxon>
        <taxon>Flavobacteriaceae</taxon>
        <taxon>Euzebyella</taxon>
    </lineage>
</organism>
<dbReference type="EMBL" id="CP032050">
    <property type="protein sequence ID" value="AYN67438.1"/>
    <property type="molecule type" value="Genomic_DNA"/>
</dbReference>
<keyword evidence="1" id="KW-1133">Transmembrane helix</keyword>
<gene>
    <name evidence="2" type="ORF">D1013_08730</name>
</gene>
<evidence type="ECO:0000313" key="2">
    <source>
        <dbReference type="EMBL" id="AYN67438.1"/>
    </source>
</evidence>
<feature type="transmembrane region" description="Helical" evidence="1">
    <location>
        <begin position="73"/>
        <end position="90"/>
    </location>
</feature>
<accession>A0A3G2L5C6</accession>
<proteinExistence type="predicted"/>
<evidence type="ECO:0000256" key="1">
    <source>
        <dbReference type="SAM" id="Phobius"/>
    </source>
</evidence>
<dbReference type="OrthoDB" id="1448276at2"/>